<keyword evidence="3" id="KW-1185">Reference proteome</keyword>
<comment type="caution">
    <text evidence="2">The sequence shown here is derived from an EMBL/GenBank/DDBJ whole genome shotgun (WGS) entry which is preliminary data.</text>
</comment>
<organism evidence="2 3">
    <name type="scientific">Noviherbaspirillum suwonense</name>
    <dbReference type="NCBI Taxonomy" id="1224511"/>
    <lineage>
        <taxon>Bacteria</taxon>
        <taxon>Pseudomonadati</taxon>
        <taxon>Pseudomonadota</taxon>
        <taxon>Betaproteobacteria</taxon>
        <taxon>Burkholderiales</taxon>
        <taxon>Oxalobacteraceae</taxon>
        <taxon>Noviherbaspirillum</taxon>
    </lineage>
</organism>
<keyword evidence="1" id="KW-0233">DNA recombination</keyword>
<dbReference type="RefSeq" id="WP_283442045.1">
    <property type="nucleotide sequence ID" value="NZ_FXUL01000005.1"/>
</dbReference>
<evidence type="ECO:0000256" key="1">
    <source>
        <dbReference type="ARBA" id="ARBA00023172"/>
    </source>
</evidence>
<evidence type="ECO:0008006" key="4">
    <source>
        <dbReference type="Google" id="ProtNLM"/>
    </source>
</evidence>
<dbReference type="Gene3D" id="1.10.443.10">
    <property type="entry name" value="Intergrase catalytic core"/>
    <property type="match status" value="1"/>
</dbReference>
<gene>
    <name evidence="2" type="ORF">SAMN06295970_105186</name>
</gene>
<evidence type="ECO:0000313" key="2">
    <source>
        <dbReference type="EMBL" id="SMP57953.1"/>
    </source>
</evidence>
<name>A0ABY1Q7H7_9BURK</name>
<sequence length="645" mass="72976">MRTTTQETTNQFDHQTTIGGNGVVLTDFASDTFNNIIKQYTPPVLLRYTFNNPGRALISQRPNPDTDPLRIDTSTETWRWRKMSRVMYWNDIILISPLKEAMKEYCFGLIGKRTWTTACAAYAGFKKAQDLMKDPSEWPWTTKTMLRILAGLVDDKRSFPVVRDFYVWAEGMGIPGFHEDTARRIYQMQPRRGRHNEQQGVKVRKHVLSLCEEIKLRNALSKTEPFDRVPIPMNAGPDQTFNLFEIGSWLGWGVDAKRRLVRKNLNRVIQDALGATPCGSYESETGATITIYKANDVIQPARRYLLGEQINFLRQNIMTHLAYALGPRPAQISGIDEEGFRKTEINGEVFYTIELPRRKKRFATKTTKRRKFPAEIGLGQKIERFIELKRQAEALGAFFFEESTVTPLFVGTSQQTDSQLVRNGFYTVKEFVEPVRVTRVLDQAVGMMIINFMKLNADISRSARDLRSNAGQRLADAGYSATVIAEVLDHSRPETVNAYVQAAMGLSEILEQALATHDNYSEFIAKLKGRKIINLKDISKDADVISGTVNRSMISKIGVCNKNNTGLTPCELEPVYSCYGCADFHPFDDVLTHNMVLEALEGEVLVYAEIADDSQEPTKLALTHRETILNVKAVIEIVNSNLGQS</sequence>
<dbReference type="InterPro" id="IPR011010">
    <property type="entry name" value="DNA_brk_join_enz"/>
</dbReference>
<protein>
    <recommendedName>
        <fullName evidence="4">Integrase</fullName>
    </recommendedName>
</protein>
<dbReference type="Proteomes" id="UP001158049">
    <property type="component" value="Unassembled WGS sequence"/>
</dbReference>
<evidence type="ECO:0000313" key="3">
    <source>
        <dbReference type="Proteomes" id="UP001158049"/>
    </source>
</evidence>
<accession>A0ABY1Q7H7</accession>
<dbReference type="EMBL" id="FXUL01000005">
    <property type="protein sequence ID" value="SMP57953.1"/>
    <property type="molecule type" value="Genomic_DNA"/>
</dbReference>
<reference evidence="2 3" key="1">
    <citation type="submission" date="2017-05" db="EMBL/GenBank/DDBJ databases">
        <authorList>
            <person name="Varghese N."/>
            <person name="Submissions S."/>
        </authorList>
    </citation>
    <scope>NUCLEOTIDE SEQUENCE [LARGE SCALE GENOMIC DNA]</scope>
    <source>
        <strain evidence="2 3">DSM 26001</strain>
    </source>
</reference>
<dbReference type="SUPFAM" id="SSF56349">
    <property type="entry name" value="DNA breaking-rejoining enzymes"/>
    <property type="match status" value="1"/>
</dbReference>
<dbReference type="InterPro" id="IPR013762">
    <property type="entry name" value="Integrase-like_cat_sf"/>
</dbReference>
<proteinExistence type="predicted"/>